<evidence type="ECO:0000313" key="3">
    <source>
        <dbReference type="EMBL" id="GMI08257.1"/>
    </source>
</evidence>
<sequence>MKSNSFTFTGLLVLASASAAPSNSFTFTGLLLLASASAGPSEADLIAEYDPFATAAAVNASLNECYTNHAAVYANKAAPPPSCPFYFERDFTTMYWCRDKSCAISDAIQTHTGNTYPESCDDPDPDFVAPPNDSNFFIDSNFVTRNKDPAAIPCGTQLHDQASYGTQCVRSEDWASSKKNYDINNYWNVDFETPSYQSNSCCSSVARFGFAGKYAGISNNGGERNIHDPFARTKIDVRCDVMRKSKSGNTCGKGDTWDDFGGTGVCGIHTSSGSIDSATAAKIDAWATANSATITSHPDYCSDANLDAACDVWTSSDVYARGNAMSAWSNQACDSPTFDMGAMTCPLVTTAEGYRDLVRGPPLDSEEKGVCRSCLAVTKAFSGFSCSGRQGEFVDEAAKVFRVCKSACDVLFDTCDLPTHRGGMYTTSTFNPTSEVFEGDYSDAISMCQAMWEPHAQSVWAIDGYTLSVVDDAVEGHEKCVALERLVADFNYDTQNFIFDYGAIRNKEGFCSLEDPLFDNAAPCSDLEVELEVIVEAERRRQLGGTYSRAPKKDLSSKKQGGKSMYALGDMSRAEMIAAGWPWEDNNNSKLIIAAIVGAAVVGVLAIIGGVIYARRKNSGNINTTKEIEAI</sequence>
<name>A0A9W7CKQ3_9STRA</name>
<protein>
    <submittedName>
        <fullName evidence="3">Uncharacterized protein</fullName>
    </submittedName>
</protein>
<comment type="caution">
    <text evidence="3">The sequence shown here is derived from an EMBL/GenBank/DDBJ whole genome shotgun (WGS) entry which is preliminary data.</text>
</comment>
<keyword evidence="2" id="KW-0732">Signal</keyword>
<dbReference type="Proteomes" id="UP001165160">
    <property type="component" value="Unassembled WGS sequence"/>
</dbReference>
<dbReference type="AlphaFoldDB" id="A0A9W7CKQ3"/>
<accession>A0A9W7CKQ3</accession>
<keyword evidence="1" id="KW-1133">Transmembrane helix</keyword>
<evidence type="ECO:0000256" key="2">
    <source>
        <dbReference type="SAM" id="SignalP"/>
    </source>
</evidence>
<organism evidence="3 4">
    <name type="scientific">Triparma verrucosa</name>
    <dbReference type="NCBI Taxonomy" id="1606542"/>
    <lineage>
        <taxon>Eukaryota</taxon>
        <taxon>Sar</taxon>
        <taxon>Stramenopiles</taxon>
        <taxon>Ochrophyta</taxon>
        <taxon>Bolidophyceae</taxon>
        <taxon>Parmales</taxon>
        <taxon>Triparmaceae</taxon>
        <taxon>Triparma</taxon>
    </lineage>
</organism>
<proteinExistence type="predicted"/>
<keyword evidence="1" id="KW-0812">Transmembrane</keyword>
<keyword evidence="4" id="KW-1185">Reference proteome</keyword>
<feature type="signal peptide" evidence="2">
    <location>
        <begin position="1"/>
        <end position="19"/>
    </location>
</feature>
<dbReference type="EMBL" id="BRXX01000379">
    <property type="protein sequence ID" value="GMI08257.1"/>
    <property type="molecule type" value="Genomic_DNA"/>
</dbReference>
<gene>
    <name evidence="3" type="ORF">TrVE_jg10458</name>
</gene>
<feature type="chain" id="PRO_5040861778" evidence="2">
    <location>
        <begin position="20"/>
        <end position="631"/>
    </location>
</feature>
<evidence type="ECO:0000313" key="4">
    <source>
        <dbReference type="Proteomes" id="UP001165160"/>
    </source>
</evidence>
<feature type="transmembrane region" description="Helical" evidence="1">
    <location>
        <begin position="591"/>
        <end position="614"/>
    </location>
</feature>
<reference evidence="4" key="1">
    <citation type="journal article" date="2023" name="Commun. Biol.">
        <title>Genome analysis of Parmales, the sister group of diatoms, reveals the evolutionary specialization of diatoms from phago-mixotrophs to photoautotrophs.</title>
        <authorList>
            <person name="Ban H."/>
            <person name="Sato S."/>
            <person name="Yoshikawa S."/>
            <person name="Yamada K."/>
            <person name="Nakamura Y."/>
            <person name="Ichinomiya M."/>
            <person name="Sato N."/>
            <person name="Blanc-Mathieu R."/>
            <person name="Endo H."/>
            <person name="Kuwata A."/>
            <person name="Ogata H."/>
        </authorList>
    </citation>
    <scope>NUCLEOTIDE SEQUENCE [LARGE SCALE GENOMIC DNA]</scope>
    <source>
        <strain evidence="4">NIES 3699</strain>
    </source>
</reference>
<evidence type="ECO:0000256" key="1">
    <source>
        <dbReference type="SAM" id="Phobius"/>
    </source>
</evidence>
<keyword evidence="1" id="KW-0472">Membrane</keyword>